<feature type="transmembrane region" description="Helical" evidence="7">
    <location>
        <begin position="38"/>
        <end position="64"/>
    </location>
</feature>
<feature type="transmembrane region" description="Helical" evidence="7">
    <location>
        <begin position="142"/>
        <end position="160"/>
    </location>
</feature>
<sequence length="659" mass="74461">MCLSLCFGVFITLSLVFHLGELALNTLFLAEIYRESSLTWFTIIAGLLGLPLVTIQFVSILLILQKKNGDKTKSGKTLPVLLHIFQLGFVWRHLKILFESDIKTKKHALADLSLLRLFYTFSASLPVLAIQGFMIITTNSSLIVQCAAGINLLSISWGLASFRRQYDSNEFENVVLTWPGTLFRLLWRIGEITARVLSLGIFASLYFSWIFLVICLHWITMMCCVCSSVLGNVNVVGMNKGHKLIMSGLVSYIYIFCHVNMSVEKSKFHYITFYTIMFLENSLLTVIWFFTAKDTNNFKMHVIVFITGLAFVISVISMLVYYRFFHIPSMKISLYGKDKICVQDGCINCKLSLCAKHSHLLQRPFSAGWVSQYQKALHDGNYYKNLLQDSFIDSMSEWETCSSTTASSKHSKNTTSTGRKSKKVPIQLSGTYSHRHFVDADIVENVCCDSDTDASTTETHRMSSSEDSIISELSIQFPPQGMGVSDKKKLLTENWDNLMQVDNPAFEKSNSVHPLFAFRPISAQSLEEWYSDGYSTDHTSDYQLPVTVLAKNNRNSMSIASSDCTDCTVCKYMKAFNARRRYPKAPSSIVSRHERIEEESEEKLHALDKLETPRSGAWYNCSESGDSAFPQENFSSSNLDTTLSEEEEGVFETGAEIII</sequence>
<dbReference type="Pfam" id="PF09815">
    <property type="entry name" value="XK-related"/>
    <property type="match status" value="1"/>
</dbReference>
<feature type="transmembrane region" description="Helical" evidence="7">
    <location>
        <begin position="302"/>
        <end position="324"/>
    </location>
</feature>
<dbReference type="EnsemblMetazoa" id="G2854.2">
    <property type="protein sequence ID" value="G2854.2:cds"/>
    <property type="gene ID" value="G2854"/>
</dbReference>
<comment type="subcellular location">
    <subcellularLocation>
        <location evidence="1">Cell membrane</location>
        <topology evidence="1">Multi-pass membrane protein</topology>
    </subcellularLocation>
    <subcellularLocation>
        <location evidence="7">Membrane</location>
        <topology evidence="7">Multi-pass membrane protein</topology>
    </subcellularLocation>
</comment>
<dbReference type="Proteomes" id="UP000005408">
    <property type="component" value="Unassembled WGS sequence"/>
</dbReference>
<evidence type="ECO:0000256" key="2">
    <source>
        <dbReference type="ARBA" id="ARBA00008789"/>
    </source>
</evidence>
<dbReference type="InterPro" id="IPR050895">
    <property type="entry name" value="XK-related_scramblase"/>
</dbReference>
<feature type="transmembrane region" description="Helical" evidence="7">
    <location>
        <begin position="244"/>
        <end position="263"/>
    </location>
</feature>
<dbReference type="AlphaFoldDB" id="A0A8W8LKS3"/>
<dbReference type="OrthoDB" id="6356248at2759"/>
<evidence type="ECO:0000313" key="9">
    <source>
        <dbReference type="Proteomes" id="UP000005408"/>
    </source>
</evidence>
<feature type="transmembrane region" description="Helical" evidence="7">
    <location>
        <begin position="218"/>
        <end position="237"/>
    </location>
</feature>
<protein>
    <recommendedName>
        <fullName evidence="7">XK-related protein</fullName>
    </recommendedName>
</protein>
<dbReference type="EnsemblMetazoa" id="G2854.3">
    <property type="protein sequence ID" value="G2854.3:cds"/>
    <property type="gene ID" value="G2854"/>
</dbReference>
<keyword evidence="4 7" id="KW-0812">Transmembrane</keyword>
<evidence type="ECO:0000256" key="6">
    <source>
        <dbReference type="ARBA" id="ARBA00023136"/>
    </source>
</evidence>
<keyword evidence="6 7" id="KW-0472">Membrane</keyword>
<feature type="transmembrane region" description="Helical" evidence="7">
    <location>
        <begin position="192"/>
        <end position="212"/>
    </location>
</feature>
<comment type="similarity">
    <text evidence="2 7">Belongs to the XK family.</text>
</comment>
<dbReference type="GO" id="GO:0005886">
    <property type="term" value="C:plasma membrane"/>
    <property type="evidence" value="ECO:0007669"/>
    <property type="project" value="UniProtKB-SubCell"/>
</dbReference>
<evidence type="ECO:0000256" key="5">
    <source>
        <dbReference type="ARBA" id="ARBA00022989"/>
    </source>
</evidence>
<keyword evidence="9" id="KW-1185">Reference proteome</keyword>
<feature type="transmembrane region" description="Helical" evidence="7">
    <location>
        <begin position="114"/>
        <end position="136"/>
    </location>
</feature>
<dbReference type="InterPro" id="IPR018629">
    <property type="entry name" value="XK-rel"/>
</dbReference>
<evidence type="ECO:0000313" key="8">
    <source>
        <dbReference type="EnsemblMetazoa" id="G2854.1:cds"/>
    </source>
</evidence>
<dbReference type="OMA" id="DSTECTM"/>
<dbReference type="PANTHER" id="PTHR16024:SF4">
    <property type="entry name" value="XK-RELATED PROTEIN"/>
    <property type="match status" value="1"/>
</dbReference>
<keyword evidence="3" id="KW-1003">Cell membrane</keyword>
<evidence type="ECO:0000256" key="3">
    <source>
        <dbReference type="ARBA" id="ARBA00022475"/>
    </source>
</evidence>
<proteinExistence type="inferred from homology"/>
<evidence type="ECO:0000256" key="7">
    <source>
        <dbReference type="RuleBase" id="RU910716"/>
    </source>
</evidence>
<name>A0A8W8LKS3_MAGGI</name>
<dbReference type="PANTHER" id="PTHR16024">
    <property type="entry name" value="XK-RELATED PROTEIN"/>
    <property type="match status" value="1"/>
</dbReference>
<organism evidence="8 9">
    <name type="scientific">Magallana gigas</name>
    <name type="common">Pacific oyster</name>
    <name type="synonym">Crassostrea gigas</name>
    <dbReference type="NCBI Taxonomy" id="29159"/>
    <lineage>
        <taxon>Eukaryota</taxon>
        <taxon>Metazoa</taxon>
        <taxon>Spiralia</taxon>
        <taxon>Lophotrochozoa</taxon>
        <taxon>Mollusca</taxon>
        <taxon>Bivalvia</taxon>
        <taxon>Autobranchia</taxon>
        <taxon>Pteriomorphia</taxon>
        <taxon>Ostreida</taxon>
        <taxon>Ostreoidea</taxon>
        <taxon>Ostreidae</taxon>
        <taxon>Magallana</taxon>
    </lineage>
</organism>
<keyword evidence="5 7" id="KW-1133">Transmembrane helix</keyword>
<accession>A0A8W8LKS3</accession>
<dbReference type="EnsemblMetazoa" id="G2854.1">
    <property type="protein sequence ID" value="G2854.1:cds"/>
    <property type="gene ID" value="G2854"/>
</dbReference>
<evidence type="ECO:0000256" key="1">
    <source>
        <dbReference type="ARBA" id="ARBA00004651"/>
    </source>
</evidence>
<reference evidence="8" key="1">
    <citation type="submission" date="2022-08" db="UniProtKB">
        <authorList>
            <consortium name="EnsemblMetazoa"/>
        </authorList>
    </citation>
    <scope>IDENTIFICATION</scope>
    <source>
        <strain evidence="8">05x7-T-G4-1.051#20</strain>
    </source>
</reference>
<feature type="transmembrane region" description="Helical" evidence="7">
    <location>
        <begin position="269"/>
        <end position="290"/>
    </location>
</feature>
<evidence type="ECO:0000256" key="4">
    <source>
        <dbReference type="ARBA" id="ARBA00022692"/>
    </source>
</evidence>